<dbReference type="Pfam" id="PF00528">
    <property type="entry name" value="BPD_transp_1"/>
    <property type="match status" value="1"/>
</dbReference>
<feature type="transmembrane region" description="Helical" evidence="7">
    <location>
        <begin position="148"/>
        <end position="165"/>
    </location>
</feature>
<dbReference type="InterPro" id="IPR035906">
    <property type="entry name" value="MetI-like_sf"/>
</dbReference>
<accession>A0A3A1WL96</accession>
<evidence type="ECO:0000256" key="1">
    <source>
        <dbReference type="ARBA" id="ARBA00004651"/>
    </source>
</evidence>
<feature type="transmembrane region" description="Helical" evidence="7">
    <location>
        <begin position="121"/>
        <end position="142"/>
    </location>
</feature>
<dbReference type="PANTHER" id="PTHR43386">
    <property type="entry name" value="OLIGOPEPTIDE TRANSPORT SYSTEM PERMEASE PROTEIN APPC"/>
    <property type="match status" value="1"/>
</dbReference>
<evidence type="ECO:0000256" key="4">
    <source>
        <dbReference type="ARBA" id="ARBA00022692"/>
    </source>
</evidence>
<dbReference type="OrthoDB" id="9766870at2"/>
<dbReference type="CDD" id="cd06261">
    <property type="entry name" value="TM_PBP2"/>
    <property type="match status" value="1"/>
</dbReference>
<comment type="similarity">
    <text evidence="7">Belongs to the binding-protein-dependent transport system permease family.</text>
</comment>
<dbReference type="AlphaFoldDB" id="A0A3A1WL96"/>
<dbReference type="InterPro" id="IPR000515">
    <property type="entry name" value="MetI-like"/>
</dbReference>
<feature type="transmembrane region" description="Helical" evidence="7">
    <location>
        <begin position="17"/>
        <end position="39"/>
    </location>
</feature>
<dbReference type="GO" id="GO:0005886">
    <property type="term" value="C:plasma membrane"/>
    <property type="evidence" value="ECO:0007669"/>
    <property type="project" value="UniProtKB-SubCell"/>
</dbReference>
<dbReference type="InterPro" id="IPR050366">
    <property type="entry name" value="BP-dependent_transpt_permease"/>
</dbReference>
<comment type="caution">
    <text evidence="9">The sequence shown here is derived from an EMBL/GenBank/DDBJ whole genome shotgun (WGS) entry which is preliminary data.</text>
</comment>
<protein>
    <submittedName>
        <fullName evidence="9">ABC transporter permease</fullName>
    </submittedName>
</protein>
<evidence type="ECO:0000256" key="5">
    <source>
        <dbReference type="ARBA" id="ARBA00022989"/>
    </source>
</evidence>
<dbReference type="EMBL" id="QYRN01000006">
    <property type="protein sequence ID" value="RIY00241.1"/>
    <property type="molecule type" value="Genomic_DNA"/>
</dbReference>
<reference evidence="10" key="1">
    <citation type="submission" date="2018-09" db="EMBL/GenBank/DDBJ databases">
        <authorList>
            <person name="Tuo L."/>
        </authorList>
    </citation>
    <scope>NUCLEOTIDE SEQUENCE [LARGE SCALE GENOMIC DNA]</scope>
    <source>
        <strain evidence="10">M2BS4Y-1</strain>
    </source>
</reference>
<comment type="subcellular location">
    <subcellularLocation>
        <location evidence="1 7">Cell membrane</location>
        <topology evidence="1 7">Multi-pass membrane protein</topology>
    </subcellularLocation>
</comment>
<keyword evidence="4 7" id="KW-0812">Transmembrane</keyword>
<evidence type="ECO:0000256" key="3">
    <source>
        <dbReference type="ARBA" id="ARBA00022475"/>
    </source>
</evidence>
<keyword evidence="10" id="KW-1185">Reference proteome</keyword>
<keyword evidence="3" id="KW-1003">Cell membrane</keyword>
<dbReference type="Proteomes" id="UP000265750">
    <property type="component" value="Unassembled WGS sequence"/>
</dbReference>
<keyword evidence="6 7" id="KW-0472">Membrane</keyword>
<sequence>MSAAFRAAVGPYLRNPAVVFGGLVSLGWLLVAALAPLIAPFDPLQTLLPLASPLSANPLGGGTFWLGTDLLGRDVLSRLIYGARTVVIYATLATLVAYLVGIAGGLLAGYRRGRVDQVLSFVANVVLSFPVLVLYIVIIVVIGPSAANIVLAVTFGSAPVIFRLVRALTIDVASRDFVAAARTQGESDWRIMLLDILPNASGPIAVDACLRLGYTAITLGTLGFLGLGLPPPTPDWGTMVNEGRAMALAFPTLVIFPCIAISSLMLGLSLLADGLKEVAEAQARRS</sequence>
<evidence type="ECO:0000256" key="7">
    <source>
        <dbReference type="RuleBase" id="RU363032"/>
    </source>
</evidence>
<evidence type="ECO:0000313" key="9">
    <source>
        <dbReference type="EMBL" id="RIY00241.1"/>
    </source>
</evidence>
<gene>
    <name evidence="9" type="ORF">D3218_13225</name>
</gene>
<evidence type="ECO:0000313" key="10">
    <source>
        <dbReference type="Proteomes" id="UP000265750"/>
    </source>
</evidence>
<evidence type="ECO:0000256" key="2">
    <source>
        <dbReference type="ARBA" id="ARBA00022448"/>
    </source>
</evidence>
<name>A0A3A1WL96_9HYPH</name>
<dbReference type="PANTHER" id="PTHR43386:SF25">
    <property type="entry name" value="PEPTIDE ABC TRANSPORTER PERMEASE PROTEIN"/>
    <property type="match status" value="1"/>
</dbReference>
<dbReference type="PROSITE" id="PS50928">
    <property type="entry name" value="ABC_TM1"/>
    <property type="match status" value="1"/>
</dbReference>
<keyword evidence="5 7" id="KW-1133">Transmembrane helix</keyword>
<keyword evidence="2 7" id="KW-0813">Transport</keyword>
<feature type="domain" description="ABC transmembrane type-1" evidence="8">
    <location>
        <begin position="83"/>
        <end position="272"/>
    </location>
</feature>
<feature type="transmembrane region" description="Helical" evidence="7">
    <location>
        <begin position="86"/>
        <end position="109"/>
    </location>
</feature>
<dbReference type="Gene3D" id="1.10.3720.10">
    <property type="entry name" value="MetI-like"/>
    <property type="match status" value="1"/>
</dbReference>
<evidence type="ECO:0000259" key="8">
    <source>
        <dbReference type="PROSITE" id="PS50928"/>
    </source>
</evidence>
<feature type="transmembrane region" description="Helical" evidence="7">
    <location>
        <begin position="249"/>
        <end position="272"/>
    </location>
</feature>
<feature type="transmembrane region" description="Helical" evidence="7">
    <location>
        <begin position="212"/>
        <end position="229"/>
    </location>
</feature>
<evidence type="ECO:0000256" key="6">
    <source>
        <dbReference type="ARBA" id="ARBA00023136"/>
    </source>
</evidence>
<dbReference type="GO" id="GO:0055085">
    <property type="term" value="P:transmembrane transport"/>
    <property type="evidence" value="ECO:0007669"/>
    <property type="project" value="InterPro"/>
</dbReference>
<dbReference type="RefSeq" id="WP_119540550.1">
    <property type="nucleotide sequence ID" value="NZ_QYRN01000006.1"/>
</dbReference>
<proteinExistence type="inferred from homology"/>
<dbReference type="SUPFAM" id="SSF161098">
    <property type="entry name" value="MetI-like"/>
    <property type="match status" value="1"/>
</dbReference>
<organism evidence="9 10">
    <name type="scientific">Aureimonas flava</name>
    <dbReference type="NCBI Taxonomy" id="2320271"/>
    <lineage>
        <taxon>Bacteria</taxon>
        <taxon>Pseudomonadati</taxon>
        <taxon>Pseudomonadota</taxon>
        <taxon>Alphaproteobacteria</taxon>
        <taxon>Hyphomicrobiales</taxon>
        <taxon>Aurantimonadaceae</taxon>
        <taxon>Aureimonas</taxon>
    </lineage>
</organism>